<dbReference type="AlphaFoldDB" id="A0A7S4QAT8"/>
<keyword evidence="1" id="KW-0175">Coiled coil</keyword>
<evidence type="ECO:0000256" key="1">
    <source>
        <dbReference type="SAM" id="Coils"/>
    </source>
</evidence>
<dbReference type="EMBL" id="HBNR01024087">
    <property type="protein sequence ID" value="CAE4576516.1"/>
    <property type="molecule type" value="Transcribed_RNA"/>
</dbReference>
<gene>
    <name evidence="2" type="ORF">AMON00008_LOCUS16136</name>
</gene>
<organism evidence="2">
    <name type="scientific">Alexandrium monilatum</name>
    <dbReference type="NCBI Taxonomy" id="311494"/>
    <lineage>
        <taxon>Eukaryota</taxon>
        <taxon>Sar</taxon>
        <taxon>Alveolata</taxon>
        <taxon>Dinophyceae</taxon>
        <taxon>Gonyaulacales</taxon>
        <taxon>Pyrocystaceae</taxon>
        <taxon>Alexandrium</taxon>
    </lineage>
</organism>
<feature type="coiled-coil region" evidence="1">
    <location>
        <begin position="163"/>
        <end position="197"/>
    </location>
</feature>
<evidence type="ECO:0000313" key="2">
    <source>
        <dbReference type="EMBL" id="CAE4576516.1"/>
    </source>
</evidence>
<reference evidence="2" key="1">
    <citation type="submission" date="2021-01" db="EMBL/GenBank/DDBJ databases">
        <authorList>
            <person name="Corre E."/>
            <person name="Pelletier E."/>
            <person name="Niang G."/>
            <person name="Scheremetjew M."/>
            <person name="Finn R."/>
            <person name="Kale V."/>
            <person name="Holt S."/>
            <person name="Cochrane G."/>
            <person name="Meng A."/>
            <person name="Brown T."/>
            <person name="Cohen L."/>
        </authorList>
    </citation>
    <scope>NUCLEOTIDE SEQUENCE</scope>
    <source>
        <strain evidence="2">CCMP3105</strain>
    </source>
</reference>
<protein>
    <submittedName>
        <fullName evidence="2">Uncharacterized protein</fullName>
    </submittedName>
</protein>
<sequence>MPSTAPPSSVWEPDDASTATFAAAMARLTALEAELRAKDVALRTSKAQCAHLSIACAGLRRQLDAAELRLAEGAAPAEAASRAAAAVLSPRSEGLRAGARAAAAASAGRVATSMASRAEAEELRAVILLWHTWVSTSRASAASSAAAASKLVVEARQQAQGLAAQHAEAAAAARRALASAEARERAVRQELEVARTAAVASSAARSAGRRAARLAALGLFGNAVDRSWRSWRLLVFEAWRRQARDSHQLRLRTGLEEQRKARDAALEFAVHALLGATQDAWWLHTVVGAWKVLVCAQALERVCSGVTAGAVQCNPRTLALAPAGSGSR</sequence>
<name>A0A7S4QAT8_9DINO</name>
<proteinExistence type="predicted"/>
<accession>A0A7S4QAT8</accession>